<protein>
    <submittedName>
        <fullName evidence="1">Uncharacterized protein</fullName>
    </submittedName>
</protein>
<organism evidence="1 2">
    <name type="scientific">Arctium lappa</name>
    <name type="common">Greater burdock</name>
    <name type="synonym">Lappa major</name>
    <dbReference type="NCBI Taxonomy" id="4217"/>
    <lineage>
        <taxon>Eukaryota</taxon>
        <taxon>Viridiplantae</taxon>
        <taxon>Streptophyta</taxon>
        <taxon>Embryophyta</taxon>
        <taxon>Tracheophyta</taxon>
        <taxon>Spermatophyta</taxon>
        <taxon>Magnoliopsida</taxon>
        <taxon>eudicotyledons</taxon>
        <taxon>Gunneridae</taxon>
        <taxon>Pentapetalae</taxon>
        <taxon>asterids</taxon>
        <taxon>campanulids</taxon>
        <taxon>Asterales</taxon>
        <taxon>Asteraceae</taxon>
        <taxon>Carduoideae</taxon>
        <taxon>Cardueae</taxon>
        <taxon>Arctiinae</taxon>
        <taxon>Arctium</taxon>
    </lineage>
</organism>
<sequence>MGIRKNVLRDLICLNRDPWRKVRIWLGMFGTTEQAARDYERAAIHFRGETTKINFPESDYKQREEEWRRPATGDSGEGGRRIREKRGYQISPLNFLLFRVFSRVEVCSRI</sequence>
<comment type="caution">
    <text evidence="1">The sequence shown here is derived from an EMBL/GenBank/DDBJ whole genome shotgun (WGS) entry which is preliminary data.</text>
</comment>
<gene>
    <name evidence="1" type="ORF">L6452_06866</name>
</gene>
<dbReference type="Proteomes" id="UP001055879">
    <property type="component" value="Linkage Group LG02"/>
</dbReference>
<dbReference type="EMBL" id="CM042048">
    <property type="protein sequence ID" value="KAI3759221.1"/>
    <property type="molecule type" value="Genomic_DNA"/>
</dbReference>
<evidence type="ECO:0000313" key="1">
    <source>
        <dbReference type="EMBL" id="KAI3759221.1"/>
    </source>
</evidence>
<reference evidence="2" key="1">
    <citation type="journal article" date="2022" name="Mol. Ecol. Resour.">
        <title>The genomes of chicory, endive, great burdock and yacon provide insights into Asteraceae palaeo-polyploidization history and plant inulin production.</title>
        <authorList>
            <person name="Fan W."/>
            <person name="Wang S."/>
            <person name="Wang H."/>
            <person name="Wang A."/>
            <person name="Jiang F."/>
            <person name="Liu H."/>
            <person name="Zhao H."/>
            <person name="Xu D."/>
            <person name="Zhang Y."/>
        </authorList>
    </citation>
    <scope>NUCLEOTIDE SEQUENCE [LARGE SCALE GENOMIC DNA]</scope>
    <source>
        <strain evidence="2">cv. Niubang</strain>
    </source>
</reference>
<reference evidence="1 2" key="2">
    <citation type="journal article" date="2022" name="Mol. Ecol. Resour.">
        <title>The genomes of chicory, endive, great burdock and yacon provide insights into Asteraceae paleo-polyploidization history and plant inulin production.</title>
        <authorList>
            <person name="Fan W."/>
            <person name="Wang S."/>
            <person name="Wang H."/>
            <person name="Wang A."/>
            <person name="Jiang F."/>
            <person name="Liu H."/>
            <person name="Zhao H."/>
            <person name="Xu D."/>
            <person name="Zhang Y."/>
        </authorList>
    </citation>
    <scope>NUCLEOTIDE SEQUENCE [LARGE SCALE GENOMIC DNA]</scope>
    <source>
        <strain evidence="2">cv. Niubang</strain>
    </source>
</reference>
<evidence type="ECO:0000313" key="2">
    <source>
        <dbReference type="Proteomes" id="UP001055879"/>
    </source>
</evidence>
<keyword evidence="2" id="KW-1185">Reference proteome</keyword>
<accession>A0ACB9EL80</accession>
<proteinExistence type="predicted"/>
<name>A0ACB9EL80_ARCLA</name>